<protein>
    <recommendedName>
        <fullName evidence="7 8">Ferrochelatase</fullName>
        <ecNumber evidence="7 8">4.98.1.1</ecNumber>
    </recommendedName>
    <alternativeName>
        <fullName evidence="7">Heme synthase</fullName>
    </alternativeName>
    <alternativeName>
        <fullName evidence="7">Protoheme ferro-lyase</fullName>
    </alternativeName>
</protein>
<evidence type="ECO:0000256" key="8">
    <source>
        <dbReference type="RuleBase" id="RU000607"/>
    </source>
</evidence>
<name>A0ABU0FPX6_9HYPH</name>
<accession>A0ABU0FPX6</accession>
<keyword evidence="7 8" id="KW-0963">Cytoplasm</keyword>
<evidence type="ECO:0000256" key="3">
    <source>
        <dbReference type="ARBA" id="ARBA00023133"/>
    </source>
</evidence>
<reference evidence="9 10" key="1">
    <citation type="submission" date="2023-07" db="EMBL/GenBank/DDBJ databases">
        <title>Genomic Encyclopedia of Type Strains, Phase IV (KMG-IV): sequencing the most valuable type-strain genomes for metagenomic binning, comparative biology and taxonomic classification.</title>
        <authorList>
            <person name="Goeker M."/>
        </authorList>
    </citation>
    <scope>NUCLEOTIDE SEQUENCE [LARGE SCALE GENOMIC DNA]</scope>
    <source>
        <strain evidence="9 10">DSM 5896</strain>
    </source>
</reference>
<organism evidence="9 10">
    <name type="scientific">Labrys monachus</name>
    <dbReference type="NCBI Taxonomy" id="217067"/>
    <lineage>
        <taxon>Bacteria</taxon>
        <taxon>Pseudomonadati</taxon>
        <taxon>Pseudomonadota</taxon>
        <taxon>Alphaproteobacteria</taxon>
        <taxon>Hyphomicrobiales</taxon>
        <taxon>Xanthobacteraceae</taxon>
        <taxon>Labrys</taxon>
    </lineage>
</organism>
<keyword evidence="7" id="KW-0479">Metal-binding</keyword>
<comment type="function">
    <text evidence="7 8">Catalyzes the ferrous insertion into protoporphyrin IX.</text>
</comment>
<keyword evidence="3 7" id="KW-0350">Heme biosynthesis</keyword>
<dbReference type="PANTHER" id="PTHR11108:SF1">
    <property type="entry name" value="FERROCHELATASE, MITOCHONDRIAL"/>
    <property type="match status" value="1"/>
</dbReference>
<evidence type="ECO:0000256" key="7">
    <source>
        <dbReference type="HAMAP-Rule" id="MF_00323"/>
    </source>
</evidence>
<dbReference type="Gene3D" id="3.40.50.1400">
    <property type="match status" value="2"/>
</dbReference>
<proteinExistence type="inferred from homology"/>
<dbReference type="EC" id="4.98.1.1" evidence="7 8"/>
<dbReference type="CDD" id="cd00419">
    <property type="entry name" value="Ferrochelatase_C"/>
    <property type="match status" value="1"/>
</dbReference>
<dbReference type="SUPFAM" id="SSF53800">
    <property type="entry name" value="Chelatase"/>
    <property type="match status" value="1"/>
</dbReference>
<dbReference type="CDD" id="cd03411">
    <property type="entry name" value="Ferrochelatase_N"/>
    <property type="match status" value="1"/>
</dbReference>
<keyword evidence="2 7" id="KW-0408">Iron</keyword>
<comment type="catalytic activity">
    <reaction evidence="6">
        <text>Fe-coproporphyrin III + 2 H(+) = coproporphyrin III + Fe(2+)</text>
        <dbReference type="Rhea" id="RHEA:49572"/>
        <dbReference type="ChEBI" id="CHEBI:15378"/>
        <dbReference type="ChEBI" id="CHEBI:29033"/>
        <dbReference type="ChEBI" id="CHEBI:68438"/>
        <dbReference type="ChEBI" id="CHEBI:131725"/>
        <dbReference type="EC" id="4.99.1.9"/>
    </reaction>
    <physiologicalReaction direction="right-to-left" evidence="6">
        <dbReference type="Rhea" id="RHEA:49574"/>
    </physiologicalReaction>
</comment>
<dbReference type="InterPro" id="IPR033644">
    <property type="entry name" value="Ferrochelatase_C"/>
</dbReference>
<comment type="caution">
    <text evidence="9">The sequence shown here is derived from an EMBL/GenBank/DDBJ whole genome shotgun (WGS) entry which is preliminary data.</text>
</comment>
<evidence type="ECO:0000256" key="1">
    <source>
        <dbReference type="ARBA" id="ARBA00007718"/>
    </source>
</evidence>
<dbReference type="GO" id="GO:0004325">
    <property type="term" value="F:ferrochelatase activity"/>
    <property type="evidence" value="ECO:0007669"/>
    <property type="project" value="UniProtKB-EC"/>
</dbReference>
<gene>
    <name evidence="7" type="primary">hemH</name>
    <name evidence="9" type="ORF">J3R73_005900</name>
</gene>
<dbReference type="Proteomes" id="UP001237448">
    <property type="component" value="Unassembled WGS sequence"/>
</dbReference>
<evidence type="ECO:0000256" key="6">
    <source>
        <dbReference type="ARBA" id="ARBA00024536"/>
    </source>
</evidence>
<dbReference type="InterPro" id="IPR019772">
    <property type="entry name" value="Ferrochelatase_AS"/>
</dbReference>
<comment type="catalytic activity">
    <reaction evidence="7 8">
        <text>heme b + 2 H(+) = protoporphyrin IX + Fe(2+)</text>
        <dbReference type="Rhea" id="RHEA:22584"/>
        <dbReference type="ChEBI" id="CHEBI:15378"/>
        <dbReference type="ChEBI" id="CHEBI:29033"/>
        <dbReference type="ChEBI" id="CHEBI:57306"/>
        <dbReference type="ChEBI" id="CHEBI:60344"/>
        <dbReference type="EC" id="4.98.1.1"/>
    </reaction>
</comment>
<evidence type="ECO:0000256" key="5">
    <source>
        <dbReference type="ARBA" id="ARBA00023244"/>
    </source>
</evidence>
<dbReference type="PANTHER" id="PTHR11108">
    <property type="entry name" value="FERROCHELATASE"/>
    <property type="match status" value="1"/>
</dbReference>
<dbReference type="NCBIfam" id="TIGR00109">
    <property type="entry name" value="hemH"/>
    <property type="match status" value="1"/>
</dbReference>
<dbReference type="PROSITE" id="PS00534">
    <property type="entry name" value="FERROCHELATASE"/>
    <property type="match status" value="1"/>
</dbReference>
<keyword evidence="5 7" id="KW-0627">Porphyrin biosynthesis</keyword>
<evidence type="ECO:0000313" key="9">
    <source>
        <dbReference type="EMBL" id="MDQ0396108.1"/>
    </source>
</evidence>
<dbReference type="HAMAP" id="MF_00323">
    <property type="entry name" value="Ferrochelatase"/>
    <property type="match status" value="1"/>
</dbReference>
<keyword evidence="10" id="KW-1185">Reference proteome</keyword>
<dbReference type="Pfam" id="PF00762">
    <property type="entry name" value="Ferrochelatase"/>
    <property type="match status" value="1"/>
</dbReference>
<sequence>MTAGPSLSTGVAQPLPFPGDHPGAAASGRIGVLLVNLGTPDAPTYWPMRRYLKEFLSDRRVIEVSRLLWWPLLNGIILTTRPGKSGAKYASIWDQAENASPLLVVTRRQTEKLARAFAGRDGRVVVDFAMRYGSPSIAERLDGLRARGCDRILIVPLYPQYAAATTATVCDKAFEHLMTLRWQPAVRIAPQWHDDPVYIEALAASVRASLAGLDFEPEVVLASFHGVPKTYLLAGDPYHCFAVKTGRLLREALGYDEARLRITFQSRFGKEEWLKPYTDETVEGLAKAGVKRIAIVAPGFVADCLETLEELGVENREIFLHHGGEKFAYLPCLNDSEEGQRVLEHVVGRELQGWI</sequence>
<evidence type="ECO:0000256" key="4">
    <source>
        <dbReference type="ARBA" id="ARBA00023239"/>
    </source>
</evidence>
<evidence type="ECO:0000313" key="10">
    <source>
        <dbReference type="Proteomes" id="UP001237448"/>
    </source>
</evidence>
<dbReference type="RefSeq" id="WP_307435874.1">
    <property type="nucleotide sequence ID" value="NZ_JAUSVK010000001.1"/>
</dbReference>
<feature type="binding site" evidence="7">
    <location>
        <position position="306"/>
    </location>
    <ligand>
        <name>Fe(2+)</name>
        <dbReference type="ChEBI" id="CHEBI:29033"/>
    </ligand>
</feature>
<feature type="binding site" evidence="7">
    <location>
        <position position="225"/>
    </location>
    <ligand>
        <name>Fe(2+)</name>
        <dbReference type="ChEBI" id="CHEBI:29033"/>
    </ligand>
</feature>
<comment type="subcellular location">
    <subcellularLocation>
        <location evidence="7 8">Cytoplasm</location>
    </subcellularLocation>
</comment>
<comment type="similarity">
    <text evidence="1 7 8">Belongs to the ferrochelatase family.</text>
</comment>
<evidence type="ECO:0000256" key="2">
    <source>
        <dbReference type="ARBA" id="ARBA00023004"/>
    </source>
</evidence>
<comment type="pathway">
    <text evidence="7 8">Porphyrin-containing compound metabolism; protoheme biosynthesis; protoheme from protoporphyrin-IX: step 1/1.</text>
</comment>
<dbReference type="EMBL" id="JAUSVK010000001">
    <property type="protein sequence ID" value="MDQ0396108.1"/>
    <property type="molecule type" value="Genomic_DNA"/>
</dbReference>
<keyword evidence="4 7" id="KW-0456">Lyase</keyword>
<dbReference type="InterPro" id="IPR001015">
    <property type="entry name" value="Ferrochelatase"/>
</dbReference>
<dbReference type="InterPro" id="IPR033659">
    <property type="entry name" value="Ferrochelatase_N"/>
</dbReference>